<accession>A0A080Z6N8</accession>
<proteinExistence type="predicted"/>
<evidence type="ECO:0000313" key="2">
    <source>
        <dbReference type="Proteomes" id="UP000028582"/>
    </source>
</evidence>
<protein>
    <submittedName>
        <fullName evidence="1">Uncharacterized protein</fullName>
    </submittedName>
</protein>
<comment type="caution">
    <text evidence="1">The sequence shown here is derived from an EMBL/GenBank/DDBJ whole genome shotgun (WGS) entry which is preliminary data.</text>
</comment>
<dbReference type="AlphaFoldDB" id="A0A080Z6N8"/>
<dbReference type="Proteomes" id="UP000028582">
    <property type="component" value="Unassembled WGS sequence"/>
</dbReference>
<dbReference type="EMBL" id="ANJA01003618">
    <property type="protein sequence ID" value="ETO62299.1"/>
    <property type="molecule type" value="Genomic_DNA"/>
</dbReference>
<gene>
    <name evidence="1" type="ORF">F444_19775</name>
</gene>
<evidence type="ECO:0000313" key="1">
    <source>
        <dbReference type="EMBL" id="ETO62299.1"/>
    </source>
</evidence>
<organism evidence="1 2">
    <name type="scientific">Phytophthora nicotianae P1976</name>
    <dbReference type="NCBI Taxonomy" id="1317066"/>
    <lineage>
        <taxon>Eukaryota</taxon>
        <taxon>Sar</taxon>
        <taxon>Stramenopiles</taxon>
        <taxon>Oomycota</taxon>
        <taxon>Peronosporomycetes</taxon>
        <taxon>Peronosporales</taxon>
        <taxon>Peronosporaceae</taxon>
        <taxon>Phytophthora</taxon>
    </lineage>
</organism>
<sequence>MNPQADIPFLSLDFSNAVTEELSSELEGLYGEASAVLPEMDASTVGCYRCRLGISELGKSRASSFGYVDKKTPGPLAITCVSSLREELLLLNPVSVFHHFNDVLVGAAKWFLPSTGLVLHDYNWTVISSSSTNSEHTSVVQNQ</sequence>
<reference evidence="1 2" key="1">
    <citation type="submission" date="2013-11" db="EMBL/GenBank/DDBJ databases">
        <title>The Genome Sequence of Phytophthora parasitica P1976.</title>
        <authorList>
            <consortium name="The Broad Institute Genomics Platform"/>
            <person name="Russ C."/>
            <person name="Tyler B."/>
            <person name="Panabieres F."/>
            <person name="Shan W."/>
            <person name="Tripathy S."/>
            <person name="Grunwald N."/>
            <person name="Machado M."/>
            <person name="Johnson C.S."/>
            <person name="Walker B."/>
            <person name="Young S."/>
            <person name="Zeng Q."/>
            <person name="Gargeya S."/>
            <person name="Fitzgerald M."/>
            <person name="Haas B."/>
            <person name="Abouelleil A."/>
            <person name="Allen A.W."/>
            <person name="Alvarado L."/>
            <person name="Arachchi H.M."/>
            <person name="Berlin A.M."/>
            <person name="Chapman S.B."/>
            <person name="Gainer-Dewar J."/>
            <person name="Goldberg J."/>
            <person name="Griggs A."/>
            <person name="Gujja S."/>
            <person name="Hansen M."/>
            <person name="Howarth C."/>
            <person name="Imamovic A."/>
            <person name="Ireland A."/>
            <person name="Larimer J."/>
            <person name="McCowan C."/>
            <person name="Murphy C."/>
            <person name="Pearson M."/>
            <person name="Poon T.W."/>
            <person name="Priest M."/>
            <person name="Roberts A."/>
            <person name="Saif S."/>
            <person name="Shea T."/>
            <person name="Sisk P."/>
            <person name="Sykes S."/>
            <person name="Wortman J."/>
            <person name="Nusbaum C."/>
            <person name="Birren B."/>
        </authorList>
    </citation>
    <scope>NUCLEOTIDE SEQUENCE [LARGE SCALE GENOMIC DNA]</scope>
    <source>
        <strain evidence="1 2">P1976</strain>
    </source>
</reference>
<name>A0A080Z6N8_PHYNI</name>